<dbReference type="EMBL" id="AEVG01000101">
    <property type="protein sequence ID" value="EFX91511.1"/>
    <property type="molecule type" value="Genomic_DNA"/>
</dbReference>
<accession>E8KHX4</accession>
<gene>
    <name evidence="1" type="ORF">HMPREF0027_1441</name>
</gene>
<evidence type="ECO:0000313" key="1">
    <source>
        <dbReference type="EMBL" id="EFX91511.1"/>
    </source>
</evidence>
<sequence>MLCQFTKPVFLYQKGIKEHSIILRAKKAVEFAKFFTNYSFFIHKDLIVEYMDFFAINS</sequence>
<comment type="caution">
    <text evidence="1">The sequence shown here is derived from an EMBL/GenBank/DDBJ whole genome shotgun (WGS) entry which is preliminary data.</text>
</comment>
<dbReference type="AlphaFoldDB" id="E8KHX4"/>
<dbReference type="Proteomes" id="UP000005467">
    <property type="component" value="Unassembled WGS sequence"/>
</dbReference>
<evidence type="ECO:0000313" key="2">
    <source>
        <dbReference type="Proteomes" id="UP000005467"/>
    </source>
</evidence>
<proteinExistence type="predicted"/>
<name>E8KHX4_9PAST</name>
<keyword evidence="2" id="KW-1185">Reference proteome</keyword>
<reference evidence="1 2" key="1">
    <citation type="submission" date="2011-01" db="EMBL/GenBank/DDBJ databases">
        <authorList>
            <person name="Muzny D."/>
            <person name="Qin X."/>
            <person name="Deng J."/>
            <person name="Jiang H."/>
            <person name="Liu Y."/>
            <person name="Qu J."/>
            <person name="Song X.-Z."/>
            <person name="Zhang L."/>
            <person name="Thornton R."/>
            <person name="Coyle M."/>
            <person name="Francisco L."/>
            <person name="Jackson L."/>
            <person name="Javaid M."/>
            <person name="Korchina V."/>
            <person name="Kovar C."/>
            <person name="Mata R."/>
            <person name="Mathew T."/>
            <person name="Ngo R."/>
            <person name="Nguyen L."/>
            <person name="Nguyen N."/>
            <person name="Okwuonu G."/>
            <person name="Ongeri F."/>
            <person name="Pham C."/>
            <person name="Simmons D."/>
            <person name="Wilczek-Boney K."/>
            <person name="Hale W."/>
            <person name="Jakkamsetti A."/>
            <person name="Pham P."/>
            <person name="Ruth R."/>
            <person name="San Lucas F."/>
            <person name="Warren J."/>
            <person name="Zhang J."/>
            <person name="Zhao Z."/>
            <person name="Zhou C."/>
            <person name="Zhu D."/>
            <person name="Lee S."/>
            <person name="Bess C."/>
            <person name="Blankenburg K."/>
            <person name="Forbes L."/>
            <person name="Fu Q."/>
            <person name="Gubbala S."/>
            <person name="Hirani K."/>
            <person name="Jayaseelan J.C."/>
            <person name="Lara F."/>
            <person name="Munidasa M."/>
            <person name="Palculict T."/>
            <person name="Patil S."/>
            <person name="Pu L.-L."/>
            <person name="Saada N."/>
            <person name="Tang L."/>
            <person name="Weissenberger G."/>
            <person name="Zhu Y."/>
            <person name="Hemphill L."/>
            <person name="Shang Y."/>
            <person name="Youmans B."/>
            <person name="Ayvaz T."/>
            <person name="Ross M."/>
            <person name="Santibanez J."/>
            <person name="Aqrawi P."/>
            <person name="Gross S."/>
            <person name="Joshi V."/>
            <person name="Fowler G."/>
            <person name="Nazareth L."/>
            <person name="Reid J."/>
            <person name="Worley K."/>
            <person name="Petrosino J."/>
            <person name="Highlander S."/>
            <person name="Gibbs R."/>
        </authorList>
    </citation>
    <scope>NUCLEOTIDE SEQUENCE [LARGE SCALE GENOMIC DNA]</scope>
    <source>
        <strain evidence="1 2">ATCC 25976</strain>
    </source>
</reference>
<protein>
    <submittedName>
        <fullName evidence="1">Uncharacterized protein</fullName>
    </submittedName>
</protein>
<dbReference type="HOGENOM" id="CLU_2968986_0_0_6"/>
<organism evidence="1 2">
    <name type="scientific">Actinobacillus ureae ATCC 25976</name>
    <dbReference type="NCBI Taxonomy" id="887324"/>
    <lineage>
        <taxon>Bacteria</taxon>
        <taxon>Pseudomonadati</taxon>
        <taxon>Pseudomonadota</taxon>
        <taxon>Gammaproteobacteria</taxon>
        <taxon>Pasteurellales</taxon>
        <taxon>Pasteurellaceae</taxon>
        <taxon>Actinobacillus</taxon>
    </lineage>
</organism>